<dbReference type="RefSeq" id="WP_203918318.1">
    <property type="nucleotide sequence ID" value="NZ_BONZ01000027.1"/>
</dbReference>
<dbReference type="GO" id="GO:0003700">
    <property type="term" value="F:DNA-binding transcription factor activity"/>
    <property type="evidence" value="ECO:0007669"/>
    <property type="project" value="InterPro"/>
</dbReference>
<dbReference type="Proteomes" id="UP000642748">
    <property type="component" value="Unassembled WGS sequence"/>
</dbReference>
<sequence>MDGPVRQRSLWQHNLALVLGEVGRAEPTSRARIAQATGLTRATVSALVEVLVRGRLVDEVGPAPRGGAGRPATGLVLSPAGPAGLGLEINVDYLAAAVVDLTGAVRHLEVRQADQRGRAPDEVLADVAELAARARDAVDLPLAGARLAVPGLVDARGLVRLAPNLGWRDLDVLGPLTSAPHWPGLPTEIDNEANLAALGELSTTDRERSFLYVSGEVGIGAGIVLDGGLLRGTHGWSGEIGHVTIAADGPTCRCGARGCLEQYAGQEAILRTAGVPAGEPLPADLAVRRLVELAGAADPATVSALAAAGTALGIAAAGVVNLLDLDAVVLGGSFAPLAGWLCAAVERELATRVLTAAWSPVPVRACALGTRAAVVGAAGAVVREVQAAPASWVDG</sequence>
<accession>A0A8J3QQI0</accession>
<evidence type="ECO:0000256" key="1">
    <source>
        <dbReference type="ARBA" id="ARBA00006479"/>
    </source>
</evidence>
<dbReference type="InterPro" id="IPR000835">
    <property type="entry name" value="HTH_MarR-typ"/>
</dbReference>
<organism evidence="3 4">
    <name type="scientific">Rugosimonospora africana</name>
    <dbReference type="NCBI Taxonomy" id="556532"/>
    <lineage>
        <taxon>Bacteria</taxon>
        <taxon>Bacillati</taxon>
        <taxon>Actinomycetota</taxon>
        <taxon>Actinomycetes</taxon>
        <taxon>Micromonosporales</taxon>
        <taxon>Micromonosporaceae</taxon>
        <taxon>Rugosimonospora</taxon>
    </lineage>
</organism>
<dbReference type="EMBL" id="BONZ01000027">
    <property type="protein sequence ID" value="GIH14674.1"/>
    <property type="molecule type" value="Genomic_DNA"/>
</dbReference>
<protein>
    <submittedName>
        <fullName evidence="3">Transcriptional regulator</fullName>
    </submittedName>
</protein>
<evidence type="ECO:0000259" key="2">
    <source>
        <dbReference type="Pfam" id="PF12802"/>
    </source>
</evidence>
<name>A0A8J3QQI0_9ACTN</name>
<dbReference type="CDD" id="cd24076">
    <property type="entry name" value="ASKHA_ATPase_ROK_BsXylR-like"/>
    <property type="match status" value="1"/>
</dbReference>
<dbReference type="InterPro" id="IPR036388">
    <property type="entry name" value="WH-like_DNA-bd_sf"/>
</dbReference>
<evidence type="ECO:0000313" key="4">
    <source>
        <dbReference type="Proteomes" id="UP000642748"/>
    </source>
</evidence>
<comment type="caution">
    <text evidence="3">The sequence shown here is derived from an EMBL/GenBank/DDBJ whole genome shotgun (WGS) entry which is preliminary data.</text>
</comment>
<dbReference type="Gene3D" id="3.30.420.40">
    <property type="match status" value="2"/>
</dbReference>
<keyword evidence="4" id="KW-1185">Reference proteome</keyword>
<dbReference type="SUPFAM" id="SSF46785">
    <property type="entry name" value="Winged helix' DNA-binding domain"/>
    <property type="match status" value="1"/>
</dbReference>
<dbReference type="InterPro" id="IPR043129">
    <property type="entry name" value="ATPase_NBD"/>
</dbReference>
<feature type="domain" description="HTH marR-type" evidence="2">
    <location>
        <begin position="17"/>
        <end position="60"/>
    </location>
</feature>
<dbReference type="PANTHER" id="PTHR18964">
    <property type="entry name" value="ROK (REPRESSOR, ORF, KINASE) FAMILY"/>
    <property type="match status" value="1"/>
</dbReference>
<dbReference type="Pfam" id="PF00480">
    <property type="entry name" value="ROK"/>
    <property type="match status" value="1"/>
</dbReference>
<dbReference type="SUPFAM" id="SSF53067">
    <property type="entry name" value="Actin-like ATPase domain"/>
    <property type="match status" value="2"/>
</dbReference>
<dbReference type="InterPro" id="IPR036390">
    <property type="entry name" value="WH_DNA-bd_sf"/>
</dbReference>
<dbReference type="AlphaFoldDB" id="A0A8J3QQI0"/>
<reference evidence="3" key="1">
    <citation type="submission" date="2021-01" db="EMBL/GenBank/DDBJ databases">
        <title>Whole genome shotgun sequence of Rugosimonospora africana NBRC 104875.</title>
        <authorList>
            <person name="Komaki H."/>
            <person name="Tamura T."/>
        </authorList>
    </citation>
    <scope>NUCLEOTIDE SEQUENCE</scope>
    <source>
        <strain evidence="3">NBRC 104875</strain>
    </source>
</reference>
<dbReference type="InterPro" id="IPR000600">
    <property type="entry name" value="ROK"/>
</dbReference>
<dbReference type="Pfam" id="PF12802">
    <property type="entry name" value="MarR_2"/>
    <property type="match status" value="1"/>
</dbReference>
<comment type="similarity">
    <text evidence="1">Belongs to the ROK (NagC/XylR) family.</text>
</comment>
<proteinExistence type="inferred from homology"/>
<evidence type="ECO:0000313" key="3">
    <source>
        <dbReference type="EMBL" id="GIH14674.1"/>
    </source>
</evidence>
<gene>
    <name evidence="3" type="ORF">Raf01_28460</name>
</gene>
<dbReference type="Gene3D" id="1.10.10.10">
    <property type="entry name" value="Winged helix-like DNA-binding domain superfamily/Winged helix DNA-binding domain"/>
    <property type="match status" value="1"/>
</dbReference>
<dbReference type="PANTHER" id="PTHR18964:SF149">
    <property type="entry name" value="BIFUNCTIONAL UDP-N-ACETYLGLUCOSAMINE 2-EPIMERASE_N-ACETYLMANNOSAMINE KINASE"/>
    <property type="match status" value="1"/>
</dbReference>